<dbReference type="GO" id="GO:0046872">
    <property type="term" value="F:metal ion binding"/>
    <property type="evidence" value="ECO:0007669"/>
    <property type="project" value="UniProtKB-KW"/>
</dbReference>
<dbReference type="Pfam" id="PF01026">
    <property type="entry name" value="TatD_DNase"/>
    <property type="match status" value="1"/>
</dbReference>
<feature type="binding site" evidence="4">
    <location>
        <position position="131"/>
    </location>
    <ligand>
        <name>a divalent metal cation</name>
        <dbReference type="ChEBI" id="CHEBI:60240"/>
        <label>2</label>
    </ligand>
</feature>
<dbReference type="InterPro" id="IPR032466">
    <property type="entry name" value="Metal_Hydrolase"/>
</dbReference>
<dbReference type="GO" id="GO:0005829">
    <property type="term" value="C:cytosol"/>
    <property type="evidence" value="ECO:0007669"/>
    <property type="project" value="TreeGrafter"/>
</dbReference>
<dbReference type="InterPro" id="IPR001130">
    <property type="entry name" value="TatD-like"/>
</dbReference>
<keyword evidence="3" id="KW-0378">Hydrolase</keyword>
<dbReference type="CDD" id="cd01310">
    <property type="entry name" value="TatD_DNAse"/>
    <property type="match status" value="1"/>
</dbReference>
<feature type="binding site" evidence="4">
    <location>
        <position position="204"/>
    </location>
    <ligand>
        <name>a divalent metal cation</name>
        <dbReference type="ChEBI" id="CHEBI:60240"/>
        <label>1</label>
    </ligand>
</feature>
<sequence>MAIFIDSHCHFDFPDFDDDREDVLRNAWGLGVRRIIAPSVGIQNWTRISQLAKSFDELNFALGIHPLYLHEHLELHLDELDNQLREQRADVSAVGECGLDATADIDFDVQLYFLSEQLRMAKALDLPVILHSRKTHSQLAKRVKESGVKCGVVHAFSGSYEEGVQFVKLGLKLGVGGVITYDRAQKTRKAISRLPLESLLLETDAPDMPLCGRQGRRNSPEMIPQVFNVLCALREEAPERISDTILQNTIDTFDLPGFESKP</sequence>
<evidence type="ECO:0000313" key="5">
    <source>
        <dbReference type="EMBL" id="ABC32553.1"/>
    </source>
</evidence>
<dbReference type="PROSITE" id="PS01091">
    <property type="entry name" value="TATD_3"/>
    <property type="match status" value="1"/>
</dbReference>
<dbReference type="HOGENOM" id="CLU_031506_0_1_6"/>
<dbReference type="EMBL" id="CP000155">
    <property type="protein sequence ID" value="ABC32553.1"/>
    <property type="molecule type" value="Genomic_DNA"/>
</dbReference>
<dbReference type="PANTHER" id="PTHR46124:SF3">
    <property type="entry name" value="HYDROLASE"/>
    <property type="match status" value="1"/>
</dbReference>
<gene>
    <name evidence="5" type="ordered locus">HCH_05903</name>
</gene>
<accession>Q2S9X1</accession>
<feature type="binding site" evidence="4">
    <location>
        <position position="96"/>
    </location>
    <ligand>
        <name>a divalent metal cation</name>
        <dbReference type="ChEBI" id="CHEBI:60240"/>
        <label>1</label>
    </ligand>
</feature>
<keyword evidence="2 4" id="KW-0479">Metal-binding</keyword>
<keyword evidence="6" id="KW-1185">Reference proteome</keyword>
<dbReference type="PANTHER" id="PTHR46124">
    <property type="entry name" value="D-AMINOACYL-TRNA DEACYLASE"/>
    <property type="match status" value="1"/>
</dbReference>
<dbReference type="PIRSF" id="PIRSF005902">
    <property type="entry name" value="DNase_TatD"/>
    <property type="match status" value="1"/>
</dbReference>
<dbReference type="GO" id="GO:0016788">
    <property type="term" value="F:hydrolase activity, acting on ester bonds"/>
    <property type="evidence" value="ECO:0007669"/>
    <property type="project" value="InterPro"/>
</dbReference>
<dbReference type="Proteomes" id="UP000000238">
    <property type="component" value="Chromosome"/>
</dbReference>
<feature type="binding site" evidence="4">
    <location>
        <position position="8"/>
    </location>
    <ligand>
        <name>a divalent metal cation</name>
        <dbReference type="ChEBI" id="CHEBI:60240"/>
        <label>1</label>
    </ligand>
</feature>
<dbReference type="RefSeq" id="WP_011399612.1">
    <property type="nucleotide sequence ID" value="NC_007645.1"/>
</dbReference>
<dbReference type="Gene3D" id="3.20.20.140">
    <property type="entry name" value="Metal-dependent hydrolases"/>
    <property type="match status" value="1"/>
</dbReference>
<evidence type="ECO:0000313" key="6">
    <source>
        <dbReference type="Proteomes" id="UP000000238"/>
    </source>
</evidence>
<evidence type="ECO:0000256" key="4">
    <source>
        <dbReference type="PIRSR" id="PIRSR005902-1"/>
    </source>
</evidence>
<dbReference type="SUPFAM" id="SSF51556">
    <property type="entry name" value="Metallo-dependent hydrolases"/>
    <property type="match status" value="1"/>
</dbReference>
<protein>
    <submittedName>
        <fullName evidence="5">Mg-dependent DNase</fullName>
    </submittedName>
</protein>
<dbReference type="InterPro" id="IPR018228">
    <property type="entry name" value="DNase_TatD-rel_CS"/>
</dbReference>
<dbReference type="AlphaFoldDB" id="Q2S9X1"/>
<organism evidence="5 6">
    <name type="scientific">Hahella chejuensis (strain KCTC 2396)</name>
    <dbReference type="NCBI Taxonomy" id="349521"/>
    <lineage>
        <taxon>Bacteria</taxon>
        <taxon>Pseudomonadati</taxon>
        <taxon>Pseudomonadota</taxon>
        <taxon>Gammaproteobacteria</taxon>
        <taxon>Oceanospirillales</taxon>
        <taxon>Hahellaceae</taxon>
        <taxon>Hahella</taxon>
    </lineage>
</organism>
<dbReference type="eggNOG" id="COG0084">
    <property type="taxonomic scope" value="Bacteria"/>
</dbReference>
<name>Q2S9X1_HAHCH</name>
<proteinExistence type="inferred from homology"/>
<dbReference type="STRING" id="349521.HCH_05903"/>
<dbReference type="KEGG" id="hch:HCH_05903"/>
<dbReference type="OrthoDB" id="9810005at2"/>
<dbReference type="PROSITE" id="PS01137">
    <property type="entry name" value="TATD_1"/>
    <property type="match status" value="1"/>
</dbReference>
<feature type="binding site" evidence="4">
    <location>
        <position position="10"/>
    </location>
    <ligand>
        <name>a divalent metal cation</name>
        <dbReference type="ChEBI" id="CHEBI:60240"/>
        <label>1</label>
    </ligand>
</feature>
<evidence type="ECO:0000256" key="1">
    <source>
        <dbReference type="ARBA" id="ARBA00009275"/>
    </source>
</evidence>
<reference evidence="5 6" key="1">
    <citation type="journal article" date="2005" name="Nucleic Acids Res.">
        <title>Genomic blueprint of Hahella chejuensis, a marine microbe producing an algicidal agent.</title>
        <authorList>
            <person name="Jeong H."/>
            <person name="Yim J.H."/>
            <person name="Lee C."/>
            <person name="Choi S.-H."/>
            <person name="Park Y.K."/>
            <person name="Yoon S.H."/>
            <person name="Hur C.-G."/>
            <person name="Kang H.-Y."/>
            <person name="Kim D."/>
            <person name="Lee H.H."/>
            <person name="Park K.H."/>
            <person name="Park S.-H."/>
            <person name="Park H.-S."/>
            <person name="Lee H.K."/>
            <person name="Oh T.K."/>
            <person name="Kim J.F."/>
        </authorList>
    </citation>
    <scope>NUCLEOTIDE SEQUENCE [LARGE SCALE GENOMIC DNA]</scope>
    <source>
        <strain evidence="5 6">KCTC 2396</strain>
    </source>
</reference>
<comment type="similarity">
    <text evidence="1">Belongs to the metallo-dependent hydrolases superfamily. TatD-type hydrolase family.</text>
</comment>
<dbReference type="FunFam" id="3.20.20.140:FF:000005">
    <property type="entry name" value="TatD family hydrolase"/>
    <property type="match status" value="1"/>
</dbReference>
<evidence type="ECO:0000256" key="3">
    <source>
        <dbReference type="ARBA" id="ARBA00022801"/>
    </source>
</evidence>
<evidence type="ECO:0000256" key="2">
    <source>
        <dbReference type="ARBA" id="ARBA00022723"/>
    </source>
</evidence>
<feature type="binding site" evidence="4">
    <location>
        <position position="154"/>
    </location>
    <ligand>
        <name>a divalent metal cation</name>
        <dbReference type="ChEBI" id="CHEBI:60240"/>
        <label>2</label>
    </ligand>
</feature>